<protein>
    <submittedName>
        <fullName evidence="6">ATP-binding component of an ABC superfamily zinc transporter</fullName>
        <ecNumber evidence="6">3.6.1.15</ecNumber>
        <ecNumber evidence="6">3.6.1.3</ecNumber>
    </submittedName>
</protein>
<dbReference type="PANTHER" id="PTHR42734">
    <property type="entry name" value="METAL TRANSPORT SYSTEM ATP-BINDING PROTEIN TM_0124-RELATED"/>
    <property type="match status" value="1"/>
</dbReference>
<evidence type="ECO:0000256" key="3">
    <source>
        <dbReference type="ARBA" id="ARBA00022741"/>
    </source>
</evidence>
<dbReference type="GO" id="GO:0005524">
    <property type="term" value="F:ATP binding"/>
    <property type="evidence" value="ECO:0007669"/>
    <property type="project" value="UniProtKB-KW"/>
</dbReference>
<dbReference type="InterPro" id="IPR027417">
    <property type="entry name" value="P-loop_NTPase"/>
</dbReference>
<evidence type="ECO:0000259" key="5">
    <source>
        <dbReference type="PROSITE" id="PS50893"/>
    </source>
</evidence>
<dbReference type="PANTHER" id="PTHR42734:SF5">
    <property type="entry name" value="IRON TRANSPORT SYSTEM ATP-BINDING PROTEIN HI_0361-RELATED"/>
    <property type="match status" value="1"/>
</dbReference>
<sequence>MIRFSECRAGYAKQAVTPAVNGEISAGTLTALVGVNGCGKSTLLKTVAGLLPVVSGHCDVSLPRNKIGWLPQRSELERQFPLTVYELVAMGCWPRTGWFRSINRELKQEIHQALEATGMAAFAEARPAMLSGGQLQRVLFSRLLLQQSDLWLLDEPFSGVDQQTIASLMTLIHQQQKTGKTIVVVLHDQRLVMQNFRHVLSLEGEHAQWYHTTETQEKALNLCC</sequence>
<dbReference type="Proteomes" id="UP000028602">
    <property type="component" value="Unassembled WGS sequence"/>
</dbReference>
<comment type="similarity">
    <text evidence="1">Belongs to the ABC transporter superfamily. Drug exporter-2 (TC 3.A.1.117) family.</text>
</comment>
<dbReference type="InterPro" id="IPR050153">
    <property type="entry name" value="Metal_Ion_Import_ABC"/>
</dbReference>
<dbReference type="PROSITE" id="PS50893">
    <property type="entry name" value="ABC_TRANSPORTER_2"/>
    <property type="match status" value="1"/>
</dbReference>
<dbReference type="eggNOG" id="COG1121">
    <property type="taxonomic scope" value="Bacteria"/>
</dbReference>
<evidence type="ECO:0000256" key="2">
    <source>
        <dbReference type="ARBA" id="ARBA00022448"/>
    </source>
</evidence>
<keyword evidence="6" id="KW-0378">Hydrolase</keyword>
<evidence type="ECO:0000313" key="7">
    <source>
        <dbReference type="Proteomes" id="UP000028602"/>
    </source>
</evidence>
<dbReference type="GO" id="GO:0016887">
    <property type="term" value="F:ATP hydrolysis activity"/>
    <property type="evidence" value="ECO:0007669"/>
    <property type="project" value="InterPro"/>
</dbReference>
<dbReference type="InterPro" id="IPR003593">
    <property type="entry name" value="AAA+_ATPase"/>
</dbReference>
<reference evidence="6 7" key="1">
    <citation type="submission" date="2014-05" db="EMBL/GenBank/DDBJ databases">
        <title>ATOL: Assembling a taxonomically balanced genome-scale reconstruction of the evolutionary history of the Enterobacteriaceae.</title>
        <authorList>
            <person name="Plunkett G.III."/>
            <person name="Neeno-Eckwall E.C."/>
            <person name="Glasner J.D."/>
            <person name="Perna N.T."/>
        </authorList>
    </citation>
    <scope>NUCLEOTIDE SEQUENCE [LARGE SCALE GENOMIC DNA]</scope>
    <source>
        <strain evidence="6 7">ATCC 33301</strain>
    </source>
</reference>
<dbReference type="RefSeq" id="WP_029990844.1">
    <property type="nucleotide sequence ID" value="NZ_ATMJ01000034.1"/>
</dbReference>
<organism evidence="6 7">
    <name type="scientific">Tatumella ptyseos ATCC 33301</name>
    <dbReference type="NCBI Taxonomy" id="1005995"/>
    <lineage>
        <taxon>Bacteria</taxon>
        <taxon>Pseudomonadati</taxon>
        <taxon>Pseudomonadota</taxon>
        <taxon>Gammaproteobacteria</taxon>
        <taxon>Enterobacterales</taxon>
        <taxon>Erwiniaceae</taxon>
        <taxon>Tatumella</taxon>
    </lineage>
</organism>
<dbReference type="CDD" id="cd03235">
    <property type="entry name" value="ABC_Metallic_Cations"/>
    <property type="match status" value="1"/>
</dbReference>
<dbReference type="EMBL" id="JMPR01000045">
    <property type="protein sequence ID" value="KFD17708.1"/>
    <property type="molecule type" value="Genomic_DNA"/>
</dbReference>
<dbReference type="OrthoDB" id="9806726at2"/>
<accession>A0A085JB62</accession>
<dbReference type="SUPFAM" id="SSF52540">
    <property type="entry name" value="P-loop containing nucleoside triphosphate hydrolases"/>
    <property type="match status" value="1"/>
</dbReference>
<dbReference type="EC" id="3.6.1.15" evidence="6"/>
<keyword evidence="3" id="KW-0547">Nucleotide-binding</keyword>
<evidence type="ECO:0000256" key="1">
    <source>
        <dbReference type="ARBA" id="ARBA00006526"/>
    </source>
</evidence>
<evidence type="ECO:0000313" key="6">
    <source>
        <dbReference type="EMBL" id="KFD17708.1"/>
    </source>
</evidence>
<keyword evidence="2" id="KW-0813">Transport</keyword>
<dbReference type="PROSITE" id="PS00211">
    <property type="entry name" value="ABC_TRANSPORTER_1"/>
    <property type="match status" value="1"/>
</dbReference>
<proteinExistence type="inferred from homology"/>
<keyword evidence="4 6" id="KW-0067">ATP-binding</keyword>
<name>A0A085JB62_9GAMM</name>
<comment type="caution">
    <text evidence="6">The sequence shown here is derived from an EMBL/GenBank/DDBJ whole genome shotgun (WGS) entry which is preliminary data.</text>
</comment>
<dbReference type="InterPro" id="IPR003439">
    <property type="entry name" value="ABC_transporter-like_ATP-bd"/>
</dbReference>
<dbReference type="EC" id="3.6.1.3" evidence="6"/>
<keyword evidence="7" id="KW-1185">Reference proteome</keyword>
<dbReference type="Pfam" id="PF00005">
    <property type="entry name" value="ABC_tran"/>
    <property type="match status" value="1"/>
</dbReference>
<dbReference type="SMART" id="SM00382">
    <property type="entry name" value="AAA"/>
    <property type="match status" value="1"/>
</dbReference>
<dbReference type="InterPro" id="IPR017871">
    <property type="entry name" value="ABC_transporter-like_CS"/>
</dbReference>
<dbReference type="Gene3D" id="3.40.50.300">
    <property type="entry name" value="P-loop containing nucleotide triphosphate hydrolases"/>
    <property type="match status" value="1"/>
</dbReference>
<evidence type="ECO:0000256" key="4">
    <source>
        <dbReference type="ARBA" id="ARBA00022840"/>
    </source>
</evidence>
<feature type="domain" description="ABC transporter" evidence="5">
    <location>
        <begin position="2"/>
        <end position="222"/>
    </location>
</feature>
<dbReference type="AlphaFoldDB" id="A0A085JB62"/>
<gene>
    <name evidence="6" type="ORF">GTPT_2958</name>
</gene>